<feature type="transmembrane region" description="Helical" evidence="2">
    <location>
        <begin position="23"/>
        <end position="46"/>
    </location>
</feature>
<feature type="region of interest" description="Disordered" evidence="1">
    <location>
        <begin position="179"/>
        <end position="240"/>
    </location>
</feature>
<dbReference type="AlphaFoldDB" id="A0A1H0M214"/>
<sequence length="240" mass="26616">MANGKMSFFPVAAKSRRVCQQGFTLLEVLFATTILAVVISIVYGAYHTSFRTIFGAGEVVQETSDARIIIERFNEDLFAAVIGAGSYLEGEQQAISEKRADRLRFMSSTCLQVGNNIHSQGRCMISYETEPDDETGLLRLLRKSVPYRIGQQSIQDSRSHLIGKGLALVRITYMDSDGNETDEWHSNPDDEPAPGNTEGAELPRLITLTFSFAGNSDEEEQSSKQYRTAVYLPASTVQQQ</sequence>
<evidence type="ECO:0000256" key="2">
    <source>
        <dbReference type="SAM" id="Phobius"/>
    </source>
</evidence>
<dbReference type="Proteomes" id="UP000199073">
    <property type="component" value="Unassembled WGS sequence"/>
</dbReference>
<dbReference type="InterPro" id="IPR012902">
    <property type="entry name" value="N_methyl_site"/>
</dbReference>
<organism evidence="3 4">
    <name type="scientific">Desulforhopalus singaporensis</name>
    <dbReference type="NCBI Taxonomy" id="91360"/>
    <lineage>
        <taxon>Bacteria</taxon>
        <taxon>Pseudomonadati</taxon>
        <taxon>Thermodesulfobacteriota</taxon>
        <taxon>Desulfobulbia</taxon>
        <taxon>Desulfobulbales</taxon>
        <taxon>Desulfocapsaceae</taxon>
        <taxon>Desulforhopalus</taxon>
    </lineage>
</organism>
<name>A0A1H0M214_9BACT</name>
<gene>
    <name evidence="3" type="ORF">SAMN05660330_00948</name>
</gene>
<keyword evidence="4" id="KW-1185">Reference proteome</keyword>
<evidence type="ECO:0000313" key="3">
    <source>
        <dbReference type="EMBL" id="SDO74331.1"/>
    </source>
</evidence>
<keyword evidence="2" id="KW-0812">Transmembrane</keyword>
<proteinExistence type="predicted"/>
<evidence type="ECO:0000313" key="4">
    <source>
        <dbReference type="Proteomes" id="UP000199073"/>
    </source>
</evidence>
<dbReference type="Pfam" id="PF07963">
    <property type="entry name" value="N_methyl"/>
    <property type="match status" value="1"/>
</dbReference>
<evidence type="ECO:0000256" key="1">
    <source>
        <dbReference type="SAM" id="MobiDB-lite"/>
    </source>
</evidence>
<dbReference type="PROSITE" id="PS00409">
    <property type="entry name" value="PROKAR_NTER_METHYL"/>
    <property type="match status" value="1"/>
</dbReference>
<keyword evidence="2" id="KW-0472">Membrane</keyword>
<dbReference type="NCBIfam" id="TIGR02532">
    <property type="entry name" value="IV_pilin_GFxxxE"/>
    <property type="match status" value="1"/>
</dbReference>
<keyword evidence="2" id="KW-1133">Transmembrane helix</keyword>
<reference evidence="3 4" key="1">
    <citation type="submission" date="2016-10" db="EMBL/GenBank/DDBJ databases">
        <authorList>
            <person name="de Groot N.N."/>
        </authorList>
    </citation>
    <scope>NUCLEOTIDE SEQUENCE [LARGE SCALE GENOMIC DNA]</scope>
    <source>
        <strain evidence="3 4">DSM 12130</strain>
    </source>
</reference>
<dbReference type="STRING" id="91360.SAMN05660330_00948"/>
<dbReference type="EMBL" id="FNJI01000005">
    <property type="protein sequence ID" value="SDO74331.1"/>
    <property type="molecule type" value="Genomic_DNA"/>
</dbReference>
<accession>A0A1H0M214</accession>
<protein>
    <submittedName>
        <fullName evidence="3">Prepilin-type N-terminal cleavage/methylation domain-containing protein</fullName>
    </submittedName>
</protein>